<dbReference type="InterPro" id="IPR043128">
    <property type="entry name" value="Rev_trsase/Diguanyl_cyclase"/>
</dbReference>
<dbReference type="PROSITE" id="PS50883">
    <property type="entry name" value="EAL"/>
    <property type="match status" value="1"/>
</dbReference>
<dbReference type="GO" id="GO:0016020">
    <property type="term" value="C:membrane"/>
    <property type="evidence" value="ECO:0007669"/>
    <property type="project" value="UniProtKB-UniRule"/>
</dbReference>
<gene>
    <name evidence="5" type="ORF">HY36_15095</name>
</gene>
<feature type="domain" description="GGDEF" evidence="3">
    <location>
        <begin position="417"/>
        <end position="550"/>
    </location>
</feature>
<organism evidence="5 6">
    <name type="scientific">Hyphomonas atlantica</name>
    <dbReference type="NCBI Taxonomy" id="1280948"/>
    <lineage>
        <taxon>Bacteria</taxon>
        <taxon>Pseudomonadati</taxon>
        <taxon>Pseudomonadota</taxon>
        <taxon>Alphaproteobacteria</taxon>
        <taxon>Hyphomonadales</taxon>
        <taxon>Hyphomonadaceae</taxon>
        <taxon>Hyphomonas</taxon>
    </lineage>
</organism>
<feature type="domain" description="EAL" evidence="2">
    <location>
        <begin position="559"/>
        <end position="809"/>
    </location>
</feature>
<dbReference type="InterPro" id="IPR035919">
    <property type="entry name" value="EAL_sf"/>
</dbReference>
<accession>A0A059E695</accession>
<evidence type="ECO:0000256" key="1">
    <source>
        <dbReference type="PROSITE-ProRule" id="PRU00244"/>
    </source>
</evidence>
<dbReference type="PANTHER" id="PTHR44757">
    <property type="entry name" value="DIGUANYLATE CYCLASE DGCP"/>
    <property type="match status" value="1"/>
</dbReference>
<feature type="transmembrane region" description="Helical" evidence="1">
    <location>
        <begin position="176"/>
        <end position="196"/>
    </location>
</feature>
<dbReference type="InterPro" id="IPR001633">
    <property type="entry name" value="EAL_dom"/>
</dbReference>
<feature type="transmembrane region" description="Helical" evidence="1">
    <location>
        <begin position="14"/>
        <end position="35"/>
    </location>
</feature>
<dbReference type="InterPro" id="IPR035965">
    <property type="entry name" value="PAS-like_dom_sf"/>
</dbReference>
<feature type="transmembrane region" description="Helical" evidence="1">
    <location>
        <begin position="146"/>
        <end position="164"/>
    </location>
</feature>
<dbReference type="Pfam" id="PF00563">
    <property type="entry name" value="EAL"/>
    <property type="match status" value="1"/>
</dbReference>
<keyword evidence="1" id="KW-0472">Membrane</keyword>
<feature type="transmembrane region" description="Helical" evidence="1">
    <location>
        <begin position="110"/>
        <end position="134"/>
    </location>
</feature>
<dbReference type="eggNOG" id="COG5001">
    <property type="taxonomic scope" value="Bacteria"/>
</dbReference>
<evidence type="ECO:0000313" key="5">
    <source>
        <dbReference type="EMBL" id="KCZ63057.1"/>
    </source>
</evidence>
<dbReference type="PROSITE" id="PS50924">
    <property type="entry name" value="MHYT"/>
    <property type="match status" value="1"/>
</dbReference>
<comment type="caution">
    <text evidence="5">The sequence shown here is derived from an EMBL/GenBank/DDBJ whole genome shotgun (WGS) entry which is preliminary data.</text>
</comment>
<keyword evidence="1" id="KW-1133">Transmembrane helix</keyword>
<dbReference type="Gene3D" id="3.30.70.270">
    <property type="match status" value="1"/>
</dbReference>
<feature type="transmembrane region" description="Helical" evidence="1">
    <location>
        <begin position="79"/>
        <end position="103"/>
    </location>
</feature>
<dbReference type="STRING" id="1280948.HY36_15095"/>
<dbReference type="SMART" id="SM00052">
    <property type="entry name" value="EAL"/>
    <property type="match status" value="1"/>
</dbReference>
<sequence length="814" mass="88946">MYNVLTCITTEHDLSHVIAALLVLTFSNCCSLVVFRRSMVAVQLQNQIFWAIAAGTVVGLGIWSTHFIALLGYKPGFEVVFSGGRTILSAMIVVTGFVTTALLMRMNSDVLVRVLCAAIATASVAAMHFCGMTALNASAIMEYDQMMVTTALVLGFMGYVATYLTGANPSIPRSTLLATVFSIIAVLSIHFISATGTTMIPVKGLEIPAIALRSGGLSIIIALAMLLVVFIFAMAAGLDNQFQRIRNKEQRKLFVLADASSEGLFVVAPDGTILSTNSSARTMFKDDGPDARKLEDLGLTPEPEPETEQMLVGKKIQDILQIKDEDITFAGNHDFGERRLRFSDGREMVATVSSRYVSESDGDFIVFAVHDMTQRVRAEARVRTLAYRDSLTGLYNRVAFNMALESAVSKRTGTNPHELAVLIIDLDEFKEVNDQYGHGAGDTLLKSIGRRLSSQLEKKDVLSRLGGDEFAVLLRGRKSQDEITDVASRILTALSDPIAIGRRNLSSGGSIGIAMASRGNHSAARLLTFADRALYSAKEAGRNCFRFYDAELHKQQMEARNLERALHKAVENDELVLHFQPKVNAATRDVVGHEALVRWNRPGIGLVGPDTFIPIAEQSMLIVEIGRWTIQAACRAARHWGENESVAVNLSARQLLDADLVDTVRTALAETGLSPNRFELEITETAIIHNTQLATSILLDLKSLGIKISLDDFGTGYSSMSYIQEFPFDRIKIDRSFVTSMNVDPKSRAIVEAIIHLAHSLQIPVVAEGVETEDQAEALARLACEELQGYLIAAPAPVEIIFEDDTLLFEPAQA</sequence>
<dbReference type="SUPFAM" id="SSF55785">
    <property type="entry name" value="PYP-like sensor domain (PAS domain)"/>
    <property type="match status" value="1"/>
</dbReference>
<dbReference type="AlphaFoldDB" id="A0A059E695"/>
<dbReference type="GO" id="GO:0003824">
    <property type="term" value="F:catalytic activity"/>
    <property type="evidence" value="ECO:0007669"/>
    <property type="project" value="UniProtKB-ARBA"/>
</dbReference>
<dbReference type="InterPro" id="IPR052155">
    <property type="entry name" value="Biofilm_reg_signaling"/>
</dbReference>
<feature type="transmembrane region" description="Helical" evidence="1">
    <location>
        <begin position="216"/>
        <end position="238"/>
    </location>
</feature>
<evidence type="ECO:0000259" key="4">
    <source>
        <dbReference type="PROSITE" id="PS50924"/>
    </source>
</evidence>
<feature type="domain" description="MHYT" evidence="4">
    <location>
        <begin position="12"/>
        <end position="200"/>
    </location>
</feature>
<dbReference type="InterPro" id="IPR000160">
    <property type="entry name" value="GGDEF_dom"/>
</dbReference>
<evidence type="ECO:0000259" key="2">
    <source>
        <dbReference type="PROSITE" id="PS50883"/>
    </source>
</evidence>
<protein>
    <recommendedName>
        <fullName evidence="7">Bifunctional diguanylate cyclase/phosphodiesterase</fullName>
    </recommendedName>
</protein>
<dbReference type="NCBIfam" id="TIGR00254">
    <property type="entry name" value="GGDEF"/>
    <property type="match status" value="1"/>
</dbReference>
<dbReference type="Gene3D" id="3.20.20.450">
    <property type="entry name" value="EAL domain"/>
    <property type="match status" value="1"/>
</dbReference>
<dbReference type="SMART" id="SM00267">
    <property type="entry name" value="GGDEF"/>
    <property type="match status" value="1"/>
</dbReference>
<dbReference type="PROSITE" id="PS50887">
    <property type="entry name" value="GGDEF"/>
    <property type="match status" value="1"/>
</dbReference>
<dbReference type="SUPFAM" id="SSF55073">
    <property type="entry name" value="Nucleotide cyclase"/>
    <property type="match status" value="1"/>
</dbReference>
<keyword evidence="6" id="KW-1185">Reference proteome</keyword>
<dbReference type="InterPro" id="IPR029787">
    <property type="entry name" value="Nucleotide_cyclase"/>
</dbReference>
<evidence type="ECO:0000259" key="3">
    <source>
        <dbReference type="PROSITE" id="PS50887"/>
    </source>
</evidence>
<dbReference type="PANTHER" id="PTHR44757:SF2">
    <property type="entry name" value="BIOFILM ARCHITECTURE MAINTENANCE PROTEIN MBAA"/>
    <property type="match status" value="1"/>
</dbReference>
<dbReference type="Gene3D" id="3.30.450.20">
    <property type="entry name" value="PAS domain"/>
    <property type="match status" value="1"/>
</dbReference>
<reference evidence="5 6" key="1">
    <citation type="journal article" date="2014" name="Antonie Van Leeuwenhoek">
        <title>Hyphomonas beringensis sp. nov. and Hyphomonas chukchiensis sp. nov., isolated from surface seawater of the Bering Sea and Chukchi Sea.</title>
        <authorList>
            <person name="Li C."/>
            <person name="Lai Q."/>
            <person name="Li G."/>
            <person name="Dong C."/>
            <person name="Wang J."/>
            <person name="Liao Y."/>
            <person name="Shao Z."/>
        </authorList>
    </citation>
    <scope>NUCLEOTIDE SEQUENCE [LARGE SCALE GENOMIC DNA]</scope>
    <source>
        <strain evidence="5 6">22II1-22F38</strain>
    </source>
</reference>
<proteinExistence type="predicted"/>
<evidence type="ECO:0008006" key="7">
    <source>
        <dbReference type="Google" id="ProtNLM"/>
    </source>
</evidence>
<dbReference type="CDD" id="cd01949">
    <property type="entry name" value="GGDEF"/>
    <property type="match status" value="1"/>
</dbReference>
<feature type="transmembrane region" description="Helical" evidence="1">
    <location>
        <begin position="47"/>
        <end position="73"/>
    </location>
</feature>
<dbReference type="Pfam" id="PF03707">
    <property type="entry name" value="MHYT"/>
    <property type="match status" value="2"/>
</dbReference>
<dbReference type="CDD" id="cd01948">
    <property type="entry name" value="EAL"/>
    <property type="match status" value="1"/>
</dbReference>
<dbReference type="EMBL" id="AWFH01000007">
    <property type="protein sequence ID" value="KCZ63057.1"/>
    <property type="molecule type" value="Genomic_DNA"/>
</dbReference>
<dbReference type="Proteomes" id="UP000024547">
    <property type="component" value="Unassembled WGS sequence"/>
</dbReference>
<dbReference type="Pfam" id="PF00990">
    <property type="entry name" value="GGDEF"/>
    <property type="match status" value="1"/>
</dbReference>
<keyword evidence="1" id="KW-0812">Transmembrane</keyword>
<evidence type="ECO:0000313" key="6">
    <source>
        <dbReference type="Proteomes" id="UP000024547"/>
    </source>
</evidence>
<dbReference type="PATRIC" id="fig|1280948.3.peg.1252"/>
<dbReference type="FunFam" id="3.30.70.270:FF:000001">
    <property type="entry name" value="Diguanylate cyclase domain protein"/>
    <property type="match status" value="1"/>
</dbReference>
<dbReference type="InterPro" id="IPR005330">
    <property type="entry name" value="MHYT_dom"/>
</dbReference>
<dbReference type="SUPFAM" id="SSF141868">
    <property type="entry name" value="EAL domain-like"/>
    <property type="match status" value="1"/>
</dbReference>
<name>A0A059E695_9PROT</name>